<accession>A0A482MLE0</accession>
<feature type="compositionally biased region" description="Basic and acidic residues" evidence="1">
    <location>
        <begin position="23"/>
        <end position="39"/>
    </location>
</feature>
<organism evidence="2 3">
    <name type="scientific">Burkholderia phage BcepSauron</name>
    <dbReference type="NCBI Taxonomy" id="2530033"/>
    <lineage>
        <taxon>Viruses</taxon>
        <taxon>Duplodnaviria</taxon>
        <taxon>Heunggongvirae</taxon>
        <taxon>Uroviricota</taxon>
        <taxon>Caudoviricetes</taxon>
        <taxon>Sarumanvirus</taxon>
        <taxon>Sarumanvirus bcepsauron</taxon>
    </lineage>
</organism>
<evidence type="ECO:0000313" key="3">
    <source>
        <dbReference type="Proteomes" id="UP000301424"/>
    </source>
</evidence>
<gene>
    <name evidence="2" type="ORF">BcepSauron_058</name>
</gene>
<dbReference type="EMBL" id="MK552141">
    <property type="protein sequence ID" value="QBQ74438.1"/>
    <property type="molecule type" value="Genomic_DNA"/>
</dbReference>
<sequence>MSDLDLSADIINVSDICDRYDELKDERDTHDSDDDRAADWADENPDEAVELEQLEKILTELNGEGGDHQYEGNWYPGCLIRDSHFTEYCEQLVSDIGDMPREIPSYLVIDWDATAKNLSVDYSTIDIEGTEYLYR</sequence>
<name>A0A482MLE0_9CAUD</name>
<proteinExistence type="predicted"/>
<keyword evidence="3" id="KW-1185">Reference proteome</keyword>
<feature type="region of interest" description="Disordered" evidence="1">
    <location>
        <begin position="23"/>
        <end position="42"/>
    </location>
</feature>
<reference evidence="2 3" key="1">
    <citation type="submission" date="2019-02" db="EMBL/GenBank/DDBJ databases">
        <title>Complete genome sequence of Burkholderia cenocepacia phage BcepSauron.</title>
        <authorList>
            <person name="Park K."/>
            <person name="Gonzalez C."/>
            <person name="Liu M."/>
            <person name="Gill J."/>
        </authorList>
    </citation>
    <scope>NUCLEOTIDE SEQUENCE [LARGE SCALE GENOMIC DNA]</scope>
</reference>
<evidence type="ECO:0000313" key="2">
    <source>
        <dbReference type="EMBL" id="QBQ74438.1"/>
    </source>
</evidence>
<protein>
    <submittedName>
        <fullName evidence="2">Uncharacterized protein</fullName>
    </submittedName>
</protein>
<dbReference type="Proteomes" id="UP000301424">
    <property type="component" value="Segment"/>
</dbReference>
<evidence type="ECO:0000256" key="1">
    <source>
        <dbReference type="SAM" id="MobiDB-lite"/>
    </source>
</evidence>